<evidence type="ECO:0000259" key="5">
    <source>
        <dbReference type="Pfam" id="PF07064"/>
    </source>
</evidence>
<dbReference type="PANTHER" id="PTHR22746">
    <property type="entry name" value="RAB6A-GEF COMPLEX PARTNER PROTEIN 1"/>
    <property type="match status" value="1"/>
</dbReference>
<feature type="region of interest" description="Disordered" evidence="4">
    <location>
        <begin position="980"/>
        <end position="1009"/>
    </location>
</feature>
<keyword evidence="2" id="KW-0472">Membrane</keyword>
<dbReference type="Pfam" id="PF25440">
    <property type="entry name" value="Beta-prop_RIC1_2nd"/>
    <property type="match status" value="1"/>
</dbReference>
<dbReference type="SUPFAM" id="SSF101898">
    <property type="entry name" value="NHL repeat"/>
    <property type="match status" value="1"/>
</dbReference>
<dbReference type="GO" id="GO:0034066">
    <property type="term" value="C:Ric1-Rgp1 guanyl-nucleotide exchange factor complex"/>
    <property type="evidence" value="ECO:0007669"/>
    <property type="project" value="InterPro"/>
</dbReference>
<evidence type="ECO:0000256" key="1">
    <source>
        <dbReference type="ARBA" id="ARBA00004370"/>
    </source>
</evidence>
<dbReference type="Pfam" id="PF07064">
    <property type="entry name" value="RIC1"/>
    <property type="match status" value="1"/>
</dbReference>
<name>A0A023F237_TRIIF</name>
<dbReference type="GO" id="GO:0000139">
    <property type="term" value="C:Golgi membrane"/>
    <property type="evidence" value="ECO:0007669"/>
    <property type="project" value="TreeGrafter"/>
</dbReference>
<dbReference type="PANTHER" id="PTHR22746:SF10">
    <property type="entry name" value="GUANINE NUCLEOTIDE EXCHANGE FACTOR SUBUNIT RIC1"/>
    <property type="match status" value="1"/>
</dbReference>
<protein>
    <recommendedName>
        <fullName evidence="3">Protein RIC1 homolog</fullName>
    </recommendedName>
</protein>
<proteinExistence type="evidence at transcript level"/>
<evidence type="ECO:0000256" key="3">
    <source>
        <dbReference type="ARBA" id="ARBA00029879"/>
    </source>
</evidence>
<evidence type="ECO:0000256" key="2">
    <source>
        <dbReference type="ARBA" id="ARBA00023136"/>
    </source>
</evidence>
<evidence type="ECO:0000256" key="4">
    <source>
        <dbReference type="SAM" id="MobiDB-lite"/>
    </source>
</evidence>
<sequence>MYFPIGWPKVLKIQNRKNCSIRQLICNRDKILFAVLTDDTLLIYYCKPCLLIVLHRRSKDSLDDIGMNELVQWKPDSSSIVVVTSCGFLLLYKVTCETDHKGLYEQVDPPQPNLRRDSAELFMKEVIPPLRLVLEKEISVVGCITSICCIRDELMVTTNRGQVLRYRWDGTLNRDYSVDLNRVPFCLDQHSSKAMPIVETNTFIIDIDYSPLIGGFAVVFNDGRAAFLTAYTLRFDPNQMQGIWAPNIDDAMCGCVNHKFRLITFGRKNSDCVVYSVDELSGGLVLTHRLSVPSQVYPGQVGHVHCLRWSPDSCALAVAWSQGGISLWSTFGALLMCSLSWDYGLNSDLSLHNPLNIHAMEWSAEGYQLWMVKKSDNEATNESDDCVIQLGFVKSAVTVNPCVSHQNHLCLQGEDRLYINLGVGLSQVYTWMGKSAAAGRDSPLSFTSSLVDSKQWVVVQIPSTYSATNWPIRYTCINSVGDKIAVAGRTGLAHFSMTSHKWRLFGNESEEHDMVVSGGLAWWNDYIVAGCYDVNSQTDQLRVYPASSRLANEHMVKVTLATQLLLLDLLIDRLLAFCADGRITIYNISLSKPGNIVTLEIIQGVDMSALCVHPACFVALTLTSLRIEPSRNLPTYKSNFVVNVSGRLLMVNQQDDGNQGEVIQHPTVLASCVENVWSPAKFCKCKPHLTEALWLYCGSHGMRVWLPLFPRHGDNAHTFMSKRIMLHFNLNIYPLAILFEDAILIGAENDTVLYTSDANSPFSLPFCVLERTSQVYLHHILRQLIRRNLGFHAWEIARCCTSLPYFPHSLELLLHEVLEEEATSKEPLPDAQLPSVIEFIQEFPVYLDTVVQCARKTEIALWPYLFSVAGKPTVLFQKCLADNLLDTAASYLIILQNLESSAVSKQYATMLLDSTLNNSKWELSKELVRFLKAIDPNDVECMRAPLLVSSNCRIPQTPPVNGNEEDLSLVLGTAQISRGRSFSTTTTPKINSNTGATDKPTGPQSRTSVTDINLLRRKKSVASVKVDNNREKSKSAEEYFMDVMIERHARRLLSRRKLNSLGSMAAHLDFPLVRWLAKERHRAAIVDHCVAALQDLHKDFQWPYPAINTNQITKSPSLERDRISITDIADPSSQVGDSGYMSYQGHFQRPASSDNHIVTHLQIDERSQMSEPDSLMFADDNEYCCGTSYPWGEIPSQQVLDQLSSQVTTRGSQKSDIQLRYLLQLLTDAGCLQWALLISVLLRDVMAVYRLVNAARSPDQTYEAVYRLKEDIMVLSQWSHIECPGYKPFMAAIQGQIGALNRVLASKLRSNSCSGHIDSSINSTGKNENVTLNTFEQQPTTEEQCPTPRSISPAPSITVQLTEKPSCSIS</sequence>
<dbReference type="InterPro" id="IPR009771">
    <property type="entry name" value="RIC1_C"/>
</dbReference>
<accession>A0A023F237</accession>
<comment type="subcellular location">
    <subcellularLocation>
        <location evidence="1">Membrane</location>
    </subcellularLocation>
</comment>
<dbReference type="EMBL" id="GBBI01003075">
    <property type="protein sequence ID" value="JAC15637.1"/>
    <property type="molecule type" value="mRNA"/>
</dbReference>
<feature type="domain" description="RIC1 C-terminal alpha solenoid region" evidence="5">
    <location>
        <begin position="778"/>
        <end position="941"/>
    </location>
</feature>
<dbReference type="GO" id="GO:0005829">
    <property type="term" value="C:cytosol"/>
    <property type="evidence" value="ECO:0007669"/>
    <property type="project" value="TreeGrafter"/>
</dbReference>
<dbReference type="GO" id="GO:0042147">
    <property type="term" value="P:retrograde transport, endosome to Golgi"/>
    <property type="evidence" value="ECO:0007669"/>
    <property type="project" value="TreeGrafter"/>
</dbReference>
<evidence type="ECO:0000313" key="6">
    <source>
        <dbReference type="EMBL" id="JAC15637.1"/>
    </source>
</evidence>
<dbReference type="GO" id="GO:0006886">
    <property type="term" value="P:intracellular protein transport"/>
    <property type="evidence" value="ECO:0007669"/>
    <property type="project" value="InterPro"/>
</dbReference>
<reference evidence="6" key="1">
    <citation type="journal article" date="2014" name="PLoS Negl. Trop. Dis.">
        <title>An updated insight into the Sialotranscriptome of Triatoma infestans: developmental stage and geographic variations.</title>
        <authorList>
            <person name="Schwarz A."/>
            <person name="Medrano-Mercado N."/>
            <person name="Schaub G.A."/>
            <person name="Struchiner C.J."/>
            <person name="Bargues M.D."/>
            <person name="Levy M.Z."/>
            <person name="Ribeiro J.M."/>
        </authorList>
    </citation>
    <scope>NUCLEOTIDE SEQUENCE</scope>
    <source>
        <strain evidence="6">Chile</strain>
        <tissue evidence="6">Salivary glands</tissue>
    </source>
</reference>
<organism evidence="6">
    <name type="scientific">Triatoma infestans</name>
    <name type="common">Assassin bug</name>
    <dbReference type="NCBI Taxonomy" id="30076"/>
    <lineage>
        <taxon>Eukaryota</taxon>
        <taxon>Metazoa</taxon>
        <taxon>Ecdysozoa</taxon>
        <taxon>Arthropoda</taxon>
        <taxon>Hexapoda</taxon>
        <taxon>Insecta</taxon>
        <taxon>Pterygota</taxon>
        <taxon>Neoptera</taxon>
        <taxon>Paraneoptera</taxon>
        <taxon>Hemiptera</taxon>
        <taxon>Heteroptera</taxon>
        <taxon>Panheteroptera</taxon>
        <taxon>Cimicomorpha</taxon>
        <taxon>Reduviidae</taxon>
        <taxon>Triatominae</taxon>
        <taxon>Triatoma</taxon>
    </lineage>
</organism>
<dbReference type="InterPro" id="IPR040096">
    <property type="entry name" value="Ric1"/>
</dbReference>